<keyword evidence="3" id="KW-0804">Transcription</keyword>
<name>A0A231UXS3_9HYPH</name>
<accession>A0A231UXS3</accession>
<proteinExistence type="predicted"/>
<evidence type="ECO:0000256" key="3">
    <source>
        <dbReference type="ARBA" id="ARBA00023163"/>
    </source>
</evidence>
<dbReference type="InterPro" id="IPR015358">
    <property type="entry name" value="Tscrpt_reg_MerR_DNA-bd"/>
</dbReference>
<dbReference type="PROSITE" id="PS50937">
    <property type="entry name" value="HTH_MERR_2"/>
    <property type="match status" value="1"/>
</dbReference>
<dbReference type="GO" id="GO:0003677">
    <property type="term" value="F:DNA binding"/>
    <property type="evidence" value="ECO:0007669"/>
    <property type="project" value="UniProtKB-KW"/>
</dbReference>
<dbReference type="SUPFAM" id="SSF46955">
    <property type="entry name" value="Putative DNA-binding domain"/>
    <property type="match status" value="1"/>
</dbReference>
<dbReference type="PROSITE" id="PS00552">
    <property type="entry name" value="HTH_MERR_1"/>
    <property type="match status" value="1"/>
</dbReference>
<feature type="domain" description="HTH merR-type" evidence="4">
    <location>
        <begin position="1"/>
        <end position="70"/>
    </location>
</feature>
<dbReference type="PANTHER" id="PTHR30204:SF92">
    <property type="entry name" value="HTH-TYPE TRANSCRIPTIONAL REGULATOR ZNTR"/>
    <property type="match status" value="1"/>
</dbReference>
<dbReference type="InterPro" id="IPR009061">
    <property type="entry name" value="DNA-bd_dom_put_sf"/>
</dbReference>
<gene>
    <name evidence="5" type="ORF">B7H23_11760</name>
</gene>
<evidence type="ECO:0000259" key="4">
    <source>
        <dbReference type="PROSITE" id="PS50937"/>
    </source>
</evidence>
<evidence type="ECO:0000256" key="2">
    <source>
        <dbReference type="ARBA" id="ARBA00023125"/>
    </source>
</evidence>
<dbReference type="GO" id="GO:0003700">
    <property type="term" value="F:DNA-binding transcription factor activity"/>
    <property type="evidence" value="ECO:0007669"/>
    <property type="project" value="InterPro"/>
</dbReference>
<evidence type="ECO:0000313" key="6">
    <source>
        <dbReference type="Proteomes" id="UP000215405"/>
    </source>
</evidence>
<dbReference type="Proteomes" id="UP000215405">
    <property type="component" value="Unassembled WGS sequence"/>
</dbReference>
<evidence type="ECO:0000256" key="1">
    <source>
        <dbReference type="ARBA" id="ARBA00023015"/>
    </source>
</evidence>
<reference evidence="6" key="1">
    <citation type="journal article" date="2017" name="Int. J. Syst. Evol. Microbiol.">
        <title>Notoacmeibacter marinus gen. nov., sp. nov., isolated from the gut of a limpet and proposal of Notoacmeibacteraceae fam. nov. in the order Rhizobiales of the class Alphaproteobacteria.</title>
        <authorList>
            <person name="Huang Z."/>
            <person name="Guo F."/>
            <person name="Lai Q."/>
        </authorList>
    </citation>
    <scope>NUCLEOTIDE SEQUENCE [LARGE SCALE GENOMIC DNA]</scope>
    <source>
        <strain evidence="6">XMTR2A4</strain>
    </source>
</reference>
<dbReference type="RefSeq" id="WP_094077567.1">
    <property type="nucleotide sequence ID" value="NZ_NBYO01000002.1"/>
</dbReference>
<dbReference type="PANTHER" id="PTHR30204">
    <property type="entry name" value="REDOX-CYCLING DRUG-SENSING TRANSCRIPTIONAL ACTIVATOR SOXR"/>
    <property type="match status" value="1"/>
</dbReference>
<dbReference type="Pfam" id="PF00376">
    <property type="entry name" value="MerR"/>
    <property type="match status" value="1"/>
</dbReference>
<dbReference type="CDD" id="cd04785">
    <property type="entry name" value="HTH_CadR-PbrR-like"/>
    <property type="match status" value="1"/>
</dbReference>
<dbReference type="InterPro" id="IPR000551">
    <property type="entry name" value="MerR-type_HTH_dom"/>
</dbReference>
<dbReference type="SMART" id="SM00422">
    <property type="entry name" value="HTH_MERR"/>
    <property type="match status" value="1"/>
</dbReference>
<protein>
    <submittedName>
        <fullName evidence="5">MerR family transcriptional regulator</fullName>
    </submittedName>
</protein>
<dbReference type="Pfam" id="PF09278">
    <property type="entry name" value="MerR-DNA-bind"/>
    <property type="match status" value="1"/>
</dbReference>
<dbReference type="InterPro" id="IPR047057">
    <property type="entry name" value="MerR_fam"/>
</dbReference>
<dbReference type="Gene3D" id="1.10.1660.10">
    <property type="match status" value="1"/>
</dbReference>
<comment type="caution">
    <text evidence="5">The sequence shown here is derived from an EMBL/GenBank/DDBJ whole genome shotgun (WGS) entry which is preliminary data.</text>
</comment>
<dbReference type="PRINTS" id="PR00040">
    <property type="entry name" value="HTHMERR"/>
</dbReference>
<evidence type="ECO:0000313" key="5">
    <source>
        <dbReference type="EMBL" id="OXT00748.1"/>
    </source>
</evidence>
<keyword evidence="1" id="KW-0805">Transcription regulation</keyword>
<organism evidence="5 6">
    <name type="scientific">Notoacmeibacter marinus</name>
    <dbReference type="NCBI Taxonomy" id="1876515"/>
    <lineage>
        <taxon>Bacteria</taxon>
        <taxon>Pseudomonadati</taxon>
        <taxon>Pseudomonadota</taxon>
        <taxon>Alphaproteobacteria</taxon>
        <taxon>Hyphomicrobiales</taxon>
        <taxon>Notoacmeibacteraceae</taxon>
        <taxon>Notoacmeibacter</taxon>
    </lineage>
</organism>
<keyword evidence="6" id="KW-1185">Reference proteome</keyword>
<sequence length="137" mass="15138">MFSIGELSRRTGVKVPTIRYYEQSGLMEQPERSAGNQRRYSVAALERLSFIRHARALGLSIDDIGELVELAADPERPCGEAHAIASAHLSAVRARIAKLRKLERELKRIVGLSDAGCLGECSVIHSLADHRYCASEH</sequence>
<keyword evidence="2" id="KW-0238">DNA-binding</keyword>
<dbReference type="EMBL" id="NBYO01000002">
    <property type="protein sequence ID" value="OXT00748.1"/>
    <property type="molecule type" value="Genomic_DNA"/>
</dbReference>
<dbReference type="AlphaFoldDB" id="A0A231UXS3"/>